<proteinExistence type="predicted"/>
<evidence type="ECO:0000313" key="2">
    <source>
        <dbReference type="EMBL" id="KWV83148.1"/>
    </source>
</evidence>
<protein>
    <submittedName>
        <fullName evidence="2">Uncharacterized protein</fullName>
    </submittedName>
</protein>
<evidence type="ECO:0000313" key="3">
    <source>
        <dbReference type="Proteomes" id="UP000063434"/>
    </source>
</evidence>
<name>A0A109L8U6_PSEFL</name>
<dbReference type="Proteomes" id="UP000063434">
    <property type="component" value="Unassembled WGS sequence"/>
</dbReference>
<organism evidence="2 3">
    <name type="scientific">Pseudomonas fluorescens</name>
    <dbReference type="NCBI Taxonomy" id="294"/>
    <lineage>
        <taxon>Bacteria</taxon>
        <taxon>Pseudomonadati</taxon>
        <taxon>Pseudomonadota</taxon>
        <taxon>Gammaproteobacteria</taxon>
        <taxon>Pseudomonadales</taxon>
        <taxon>Pseudomonadaceae</taxon>
        <taxon>Pseudomonas</taxon>
    </lineage>
</organism>
<dbReference type="AlphaFoldDB" id="A0A109L8U6"/>
<accession>A0A109L8U6</accession>
<dbReference type="EMBL" id="LCYC01000008">
    <property type="protein sequence ID" value="KWV83148.1"/>
    <property type="molecule type" value="Genomic_DNA"/>
</dbReference>
<sequence length="115" mass="12577">MPAKRCKKNAQLGLVGKIGAEWCWYGKKISLKAPQTNVGAGLPAIAVGQRHRCRLISRYRGQARSHTVLWRTLDQTRIEVPVISFGCSSPISLSMVGATSASTPPSRTFRSRLPT</sequence>
<reference evidence="2 3" key="1">
    <citation type="submission" date="2015-05" db="EMBL/GenBank/DDBJ databases">
        <title>A genomic and transcriptomic approach to investigate the blue pigment phenotype in Pseudomonas fluorescens.</title>
        <authorList>
            <person name="Andreani N.A."/>
            <person name="Cardazzo B."/>
        </authorList>
    </citation>
    <scope>NUCLEOTIDE SEQUENCE [LARGE SCALE GENOMIC DNA]</scope>
    <source>
        <strain evidence="2 3">Ps_40</strain>
    </source>
</reference>
<gene>
    <name evidence="2" type="ORF">PFL603g_01304</name>
</gene>
<feature type="region of interest" description="Disordered" evidence="1">
    <location>
        <begin position="96"/>
        <end position="115"/>
    </location>
</feature>
<evidence type="ECO:0000256" key="1">
    <source>
        <dbReference type="SAM" id="MobiDB-lite"/>
    </source>
</evidence>
<comment type="caution">
    <text evidence="2">The sequence shown here is derived from an EMBL/GenBank/DDBJ whole genome shotgun (WGS) entry which is preliminary data.</text>
</comment>